<dbReference type="InterPro" id="IPR043128">
    <property type="entry name" value="Rev_trsase/Diguanyl_cyclase"/>
</dbReference>
<dbReference type="Pfam" id="PF00990">
    <property type="entry name" value="GGDEF"/>
    <property type="match status" value="1"/>
</dbReference>
<name>A0A094QRS1_9ZZZZ</name>
<sequence>MGIAKAFRILAVALLLLTFIPFGQSQFPTLAIDLLLYNSAPVLALLLTNRSLKGEALSVRFSLQLGLLAWISGSILSSLAAVYFLPEVIQLISNFLYLLFYPFMFFVLPRLLRPSRASSKIEVIDSAIVALGVSSICTAFLINPVLPKFDGEIIDTFFAIIFPVADVILIALIFSLAPWHRINLRAMLITAGVLIFAVADFINLWLSSNNEYRFGTWSDSLWLISIVLLAEATWHKRDESNEAVPTHPFFMAIAVIASTALLASLAVKPSYFPNFILGPTIATLILAFIRMFLALKEAEEIGSERKLARTDELTGLPNRRKFMADLIEFSNTQGALLLMDLDGFKPVNDRYGHAVGDQLLHAVAQRFRRALPSHSTLARLGGDEFGVLIPGDYEGTMEAALALHASVTYPFAIAGEEIKIGVSVGFVMNDGTRDMMHRADQAMYKAKREDLGVCQL</sequence>
<dbReference type="PANTHER" id="PTHR46663:SF4">
    <property type="entry name" value="DIGUANYLATE CYCLASE DGCT-RELATED"/>
    <property type="match status" value="1"/>
</dbReference>
<feature type="domain" description="GGDEF" evidence="2">
    <location>
        <begin position="332"/>
        <end position="456"/>
    </location>
</feature>
<comment type="caution">
    <text evidence="3">The sequence shown here is derived from an EMBL/GenBank/DDBJ whole genome shotgun (WGS) entry which is preliminary data.</text>
</comment>
<reference evidence="3" key="1">
    <citation type="submission" date="2014-05" db="EMBL/GenBank/DDBJ databases">
        <title>Key roles for freshwater Actinobacteria revealed by deep metagenomic sequencing.</title>
        <authorList>
            <person name="Ghai R."/>
            <person name="Mizuno C.M."/>
            <person name="Picazo A."/>
            <person name="Camacho A."/>
            <person name="Rodriguez-Valera F."/>
        </authorList>
    </citation>
    <scope>NUCLEOTIDE SEQUENCE</scope>
</reference>
<proteinExistence type="predicted"/>
<dbReference type="SMART" id="SM00267">
    <property type="entry name" value="GGDEF"/>
    <property type="match status" value="1"/>
</dbReference>
<evidence type="ECO:0000313" key="3">
    <source>
        <dbReference type="EMBL" id="KGA17366.1"/>
    </source>
</evidence>
<gene>
    <name evidence="3" type="ORF">GM50_11865</name>
</gene>
<keyword evidence="1" id="KW-0812">Transmembrane</keyword>
<dbReference type="Gene3D" id="3.30.70.270">
    <property type="match status" value="1"/>
</dbReference>
<dbReference type="PROSITE" id="PS50887">
    <property type="entry name" value="GGDEF"/>
    <property type="match status" value="1"/>
</dbReference>
<feature type="transmembrane region" description="Helical" evidence="1">
    <location>
        <begin position="124"/>
        <end position="145"/>
    </location>
</feature>
<feature type="transmembrane region" description="Helical" evidence="1">
    <location>
        <begin position="35"/>
        <end position="52"/>
    </location>
</feature>
<keyword evidence="1" id="KW-1133">Transmembrane helix</keyword>
<dbReference type="InterPro" id="IPR052163">
    <property type="entry name" value="DGC-Regulatory_Protein"/>
</dbReference>
<evidence type="ECO:0000256" key="1">
    <source>
        <dbReference type="SAM" id="Phobius"/>
    </source>
</evidence>
<feature type="transmembrane region" description="Helical" evidence="1">
    <location>
        <begin position="186"/>
        <end position="206"/>
    </location>
</feature>
<dbReference type="InterPro" id="IPR029787">
    <property type="entry name" value="Nucleotide_cyclase"/>
</dbReference>
<organism evidence="3">
    <name type="scientific">freshwater metagenome</name>
    <dbReference type="NCBI Taxonomy" id="449393"/>
    <lineage>
        <taxon>unclassified sequences</taxon>
        <taxon>metagenomes</taxon>
        <taxon>ecological metagenomes</taxon>
    </lineage>
</organism>
<dbReference type="PANTHER" id="PTHR46663">
    <property type="entry name" value="DIGUANYLATE CYCLASE DGCT-RELATED"/>
    <property type="match status" value="1"/>
</dbReference>
<accession>A0A094QRS1</accession>
<dbReference type="NCBIfam" id="TIGR00254">
    <property type="entry name" value="GGDEF"/>
    <property type="match status" value="1"/>
</dbReference>
<dbReference type="SUPFAM" id="SSF55073">
    <property type="entry name" value="Nucleotide cyclase"/>
    <property type="match status" value="1"/>
</dbReference>
<feature type="transmembrane region" description="Helical" evidence="1">
    <location>
        <begin position="272"/>
        <end position="295"/>
    </location>
</feature>
<protein>
    <recommendedName>
        <fullName evidence="2">GGDEF domain-containing protein</fullName>
    </recommendedName>
</protein>
<feature type="transmembrane region" description="Helical" evidence="1">
    <location>
        <begin position="64"/>
        <end position="85"/>
    </location>
</feature>
<dbReference type="CDD" id="cd01949">
    <property type="entry name" value="GGDEF"/>
    <property type="match status" value="1"/>
</dbReference>
<feature type="transmembrane region" description="Helical" evidence="1">
    <location>
        <begin position="246"/>
        <end position="266"/>
    </location>
</feature>
<feature type="transmembrane region" description="Helical" evidence="1">
    <location>
        <begin position="157"/>
        <end position="179"/>
    </location>
</feature>
<dbReference type="EMBL" id="JNSK01000044">
    <property type="protein sequence ID" value="KGA17366.1"/>
    <property type="molecule type" value="Genomic_DNA"/>
</dbReference>
<dbReference type="InterPro" id="IPR000160">
    <property type="entry name" value="GGDEF_dom"/>
</dbReference>
<evidence type="ECO:0000259" key="2">
    <source>
        <dbReference type="PROSITE" id="PS50887"/>
    </source>
</evidence>
<keyword evidence="1" id="KW-0472">Membrane</keyword>
<dbReference type="AlphaFoldDB" id="A0A094QRS1"/>
<feature type="transmembrane region" description="Helical" evidence="1">
    <location>
        <begin position="91"/>
        <end position="112"/>
    </location>
</feature>